<dbReference type="PROSITE" id="PS50043">
    <property type="entry name" value="HTH_LUXR_2"/>
    <property type="match status" value="1"/>
</dbReference>
<sequence length="777" mass="84048">MRRGNVPAELTTFVGRRAEAATVERALATYRAVTLTGTGGVGKTRLALRVADEVADDFPDGVWLVELDDVRDGPLLPSTVLGGLGLRDDGGIRVESLLVDHFRDRRALLVLDGCDTVVDACAALAEVLLRAAPELRILSSSRLPLHTLGESVVPVGPMELPPEPVGDEPGPDLAGVDAVTLFLDRARAIRPGLDPDPRGLATIARICRRLDGLPMAIELAADRLDVLSLAELDERLDDAYRLLARSKRGAPARQRTLQALVDSSYALCSPREQLLWTRLAVFSGRLGLPAAEFVCADDALPREGMLDLVAGLVDKSVLSRDDRPVGAGFRLPRLLREDAAHRLAASGEEPRLRDRHLDWCRRLAQQASEGLLGARSDSWMEQLRGSHTNVRAALEHSLSRPERVADGLRLAADLWFYWIMAGQVAEGREWLARGLRSAPEPSVARAQALGAAAYLAIVDDDAADDLLAEANRLEARLDDIGLTANLRFVEGFLEVRHGDMGTACDLLAAARDAFRAAGDAMGISKTLCLLGMASTLAGDTERGLRCCAEFLARPDASTDNYGLPYIQWTIALASWIDGDRAAAVRAQRRCAELMRRFDDRFGMTTCVQSAALYQPVGAGDRRAALLLGAARTHRIPALTVLDELLDRRAAEVRTALGDRYADLVEEGRRLSLDAAMDLVVGRTAAPAATGAVLLSKREWEVAELVAAGRSNKEIAAALVISTRTAEGHVQKILGKLEFLSRAQIATWMTEHRLRGAGPTDGHDDRVHSPSLGVRSTR</sequence>
<evidence type="ECO:0000313" key="3">
    <source>
        <dbReference type="EMBL" id="GAA4543938.1"/>
    </source>
</evidence>
<dbReference type="PRINTS" id="PR00038">
    <property type="entry name" value="HTHLUXR"/>
</dbReference>
<dbReference type="SMART" id="SM00421">
    <property type="entry name" value="HTH_LUXR"/>
    <property type="match status" value="1"/>
</dbReference>
<proteinExistence type="predicted"/>
<gene>
    <name evidence="3" type="ORF">GCM10023175_21330</name>
</gene>
<accession>A0ABP8RPE1</accession>
<feature type="region of interest" description="Disordered" evidence="1">
    <location>
        <begin position="753"/>
        <end position="777"/>
    </location>
</feature>
<organism evidence="3 4">
    <name type="scientific">Pseudonocardia xishanensis</name>
    <dbReference type="NCBI Taxonomy" id="630995"/>
    <lineage>
        <taxon>Bacteria</taxon>
        <taxon>Bacillati</taxon>
        <taxon>Actinomycetota</taxon>
        <taxon>Actinomycetes</taxon>
        <taxon>Pseudonocardiales</taxon>
        <taxon>Pseudonocardiaceae</taxon>
        <taxon>Pseudonocardia</taxon>
    </lineage>
</organism>
<dbReference type="Gene3D" id="3.40.50.300">
    <property type="entry name" value="P-loop containing nucleotide triphosphate hydrolases"/>
    <property type="match status" value="1"/>
</dbReference>
<feature type="domain" description="HTH luxR-type" evidence="2">
    <location>
        <begin position="687"/>
        <end position="752"/>
    </location>
</feature>
<dbReference type="SUPFAM" id="SSF52540">
    <property type="entry name" value="P-loop containing nucleoside triphosphate hydrolases"/>
    <property type="match status" value="1"/>
</dbReference>
<reference evidence="4" key="1">
    <citation type="journal article" date="2019" name="Int. J. Syst. Evol. Microbiol.">
        <title>The Global Catalogue of Microorganisms (GCM) 10K type strain sequencing project: providing services to taxonomists for standard genome sequencing and annotation.</title>
        <authorList>
            <consortium name="The Broad Institute Genomics Platform"/>
            <consortium name="The Broad Institute Genome Sequencing Center for Infectious Disease"/>
            <person name="Wu L."/>
            <person name="Ma J."/>
        </authorList>
    </citation>
    <scope>NUCLEOTIDE SEQUENCE [LARGE SCALE GENOMIC DNA]</scope>
    <source>
        <strain evidence="4">JCM 17906</strain>
    </source>
</reference>
<protein>
    <submittedName>
        <fullName evidence="3">LuxR family transcriptional regulator</fullName>
    </submittedName>
</protein>
<comment type="caution">
    <text evidence="3">The sequence shown here is derived from an EMBL/GenBank/DDBJ whole genome shotgun (WGS) entry which is preliminary data.</text>
</comment>
<evidence type="ECO:0000313" key="4">
    <source>
        <dbReference type="Proteomes" id="UP001501598"/>
    </source>
</evidence>
<dbReference type="PANTHER" id="PTHR47691:SF3">
    <property type="entry name" value="HTH-TYPE TRANSCRIPTIONAL REGULATOR RV0890C-RELATED"/>
    <property type="match status" value="1"/>
</dbReference>
<dbReference type="SUPFAM" id="SSF46894">
    <property type="entry name" value="C-terminal effector domain of the bipartite response regulators"/>
    <property type="match status" value="1"/>
</dbReference>
<evidence type="ECO:0000259" key="2">
    <source>
        <dbReference type="PROSITE" id="PS50043"/>
    </source>
</evidence>
<dbReference type="InterPro" id="IPR016032">
    <property type="entry name" value="Sig_transdc_resp-reg_C-effctor"/>
</dbReference>
<dbReference type="InterPro" id="IPR036388">
    <property type="entry name" value="WH-like_DNA-bd_sf"/>
</dbReference>
<evidence type="ECO:0000256" key="1">
    <source>
        <dbReference type="SAM" id="MobiDB-lite"/>
    </source>
</evidence>
<dbReference type="InterPro" id="IPR027417">
    <property type="entry name" value="P-loop_NTPase"/>
</dbReference>
<dbReference type="Gene3D" id="1.10.10.10">
    <property type="entry name" value="Winged helix-like DNA-binding domain superfamily/Winged helix DNA-binding domain"/>
    <property type="match status" value="1"/>
</dbReference>
<dbReference type="CDD" id="cd06170">
    <property type="entry name" value="LuxR_C_like"/>
    <property type="match status" value="1"/>
</dbReference>
<dbReference type="InterPro" id="IPR000792">
    <property type="entry name" value="Tscrpt_reg_LuxR_C"/>
</dbReference>
<dbReference type="PRINTS" id="PR00364">
    <property type="entry name" value="DISEASERSIST"/>
</dbReference>
<dbReference type="Proteomes" id="UP001501598">
    <property type="component" value="Unassembled WGS sequence"/>
</dbReference>
<dbReference type="PANTHER" id="PTHR47691">
    <property type="entry name" value="REGULATOR-RELATED"/>
    <property type="match status" value="1"/>
</dbReference>
<dbReference type="EMBL" id="BAABGT010000028">
    <property type="protein sequence ID" value="GAA4543938.1"/>
    <property type="molecule type" value="Genomic_DNA"/>
</dbReference>
<name>A0ABP8RPE1_9PSEU</name>
<dbReference type="Pfam" id="PF00196">
    <property type="entry name" value="GerE"/>
    <property type="match status" value="1"/>
</dbReference>
<keyword evidence="4" id="KW-1185">Reference proteome</keyword>